<dbReference type="OrthoDB" id="8244441at2"/>
<evidence type="ECO:0000313" key="2">
    <source>
        <dbReference type="EMBL" id="VVE44025.1"/>
    </source>
</evidence>
<evidence type="ECO:0000259" key="1">
    <source>
        <dbReference type="Pfam" id="PF04909"/>
    </source>
</evidence>
<dbReference type="Gene3D" id="3.20.20.140">
    <property type="entry name" value="Metal-dependent hydrolases"/>
    <property type="match status" value="1"/>
</dbReference>
<dbReference type="GO" id="GO:0016787">
    <property type="term" value="F:hydrolase activity"/>
    <property type="evidence" value="ECO:0007669"/>
    <property type="project" value="InterPro"/>
</dbReference>
<gene>
    <name evidence="2" type="ORF">PAN31108_04308</name>
</gene>
<dbReference type="Proteomes" id="UP000406256">
    <property type="component" value="Unassembled WGS sequence"/>
</dbReference>
<accession>A0A5E4Y6R2</accession>
<dbReference type="PANTHER" id="PTHR43383">
    <property type="entry name" value="NODULIN 6"/>
    <property type="match status" value="1"/>
</dbReference>
<proteinExistence type="predicted"/>
<dbReference type="InterPro" id="IPR032466">
    <property type="entry name" value="Metal_Hydrolase"/>
</dbReference>
<feature type="domain" description="Amidohydrolase-related" evidence="1">
    <location>
        <begin position="178"/>
        <end position="377"/>
    </location>
</feature>
<dbReference type="AlphaFoldDB" id="A0A5E4Y6R2"/>
<name>A0A5E4Y6R2_9BURK</name>
<protein>
    <recommendedName>
        <fullName evidence="1">Amidohydrolase-related domain-containing protein</fullName>
    </recommendedName>
</protein>
<dbReference type="InterPro" id="IPR006680">
    <property type="entry name" value="Amidohydro-rel"/>
</dbReference>
<keyword evidence="3" id="KW-1185">Reference proteome</keyword>
<reference evidence="2 3" key="1">
    <citation type="submission" date="2019-08" db="EMBL/GenBank/DDBJ databases">
        <authorList>
            <person name="Peeters C."/>
        </authorList>
    </citation>
    <scope>NUCLEOTIDE SEQUENCE [LARGE SCALE GENOMIC DNA]</scope>
    <source>
        <strain evidence="2 3">LMG 31108</strain>
    </source>
</reference>
<sequence>MIDIKHPLIDHHCHGTIRAPLDRTGFEALLSESYMPPPEGTSQFDKPLGLLIRRHCAPVLDLEPFASPKAYVERRQALGVEEVGRRLLRASGIGIYLVDTGHRSTRLTDVGGVSALAAAPAREVVRIESVIEGVAREGGDAATFAQRCEAELRARCVDAVGLKSVVAYRSTFKIDQTRPSVQEVEAAASRWLRALDTSGGEAPRLSDTVLLRFGLWMGIDVCREKRFPLQLHVGFGDPDVYMHACDPTHFTDFLKATEPLGVPITLLHNYPFIREAGWLAEIFQHVYYDVGAILNFLGPSALSAMRHAMEMGPFYKQLFSSDAFGLPELHYLGAAQFRLMLGRVLDSWIADGACTPADAERIAEAISVGNARRIYPLAGV</sequence>
<evidence type="ECO:0000313" key="3">
    <source>
        <dbReference type="Proteomes" id="UP000406256"/>
    </source>
</evidence>
<organism evidence="2 3">
    <name type="scientific">Pandoraea anhela</name>
    <dbReference type="NCBI Taxonomy" id="2508295"/>
    <lineage>
        <taxon>Bacteria</taxon>
        <taxon>Pseudomonadati</taxon>
        <taxon>Pseudomonadota</taxon>
        <taxon>Betaproteobacteria</taxon>
        <taxon>Burkholderiales</taxon>
        <taxon>Burkholderiaceae</taxon>
        <taxon>Pandoraea</taxon>
    </lineage>
</organism>
<dbReference type="EMBL" id="CABPSB010000019">
    <property type="protein sequence ID" value="VVE44025.1"/>
    <property type="molecule type" value="Genomic_DNA"/>
</dbReference>
<dbReference type="SUPFAM" id="SSF51556">
    <property type="entry name" value="Metallo-dependent hydrolases"/>
    <property type="match status" value="1"/>
</dbReference>
<dbReference type="RefSeq" id="WP_150670797.1">
    <property type="nucleotide sequence ID" value="NZ_CABPSB010000019.1"/>
</dbReference>
<dbReference type="Pfam" id="PF04909">
    <property type="entry name" value="Amidohydro_2"/>
    <property type="match status" value="1"/>
</dbReference>
<dbReference type="PANTHER" id="PTHR43383:SF2">
    <property type="entry name" value="AMIDOHYDROLASE 2 FAMILY PROTEIN"/>
    <property type="match status" value="1"/>
</dbReference>